<evidence type="ECO:0000313" key="3">
    <source>
        <dbReference type="EMBL" id="GAA4961902.1"/>
    </source>
</evidence>
<dbReference type="PANTHER" id="PTHR33606">
    <property type="entry name" value="PROTEIN YCII"/>
    <property type="match status" value="1"/>
</dbReference>
<evidence type="ECO:0000259" key="2">
    <source>
        <dbReference type="Pfam" id="PF03795"/>
    </source>
</evidence>
<protein>
    <recommendedName>
        <fullName evidence="2">YCII-related domain-containing protein</fullName>
    </recommendedName>
</protein>
<dbReference type="Gene3D" id="3.30.70.1060">
    <property type="entry name" value="Dimeric alpha+beta barrel"/>
    <property type="match status" value="1"/>
</dbReference>
<keyword evidence="4" id="KW-1185">Reference proteome</keyword>
<dbReference type="InterPro" id="IPR005545">
    <property type="entry name" value="YCII"/>
</dbReference>
<dbReference type="SUPFAM" id="SSF54909">
    <property type="entry name" value="Dimeric alpha+beta barrel"/>
    <property type="match status" value="1"/>
</dbReference>
<feature type="domain" description="YCII-related" evidence="2">
    <location>
        <begin position="13"/>
        <end position="89"/>
    </location>
</feature>
<reference evidence="4" key="1">
    <citation type="journal article" date="2019" name="Int. J. Syst. Evol. Microbiol.">
        <title>The Global Catalogue of Microorganisms (GCM) 10K type strain sequencing project: providing services to taxonomists for standard genome sequencing and annotation.</title>
        <authorList>
            <consortium name="The Broad Institute Genomics Platform"/>
            <consortium name="The Broad Institute Genome Sequencing Center for Infectious Disease"/>
            <person name="Wu L."/>
            <person name="Ma J."/>
        </authorList>
    </citation>
    <scope>NUCLEOTIDE SEQUENCE [LARGE SCALE GENOMIC DNA]</scope>
    <source>
        <strain evidence="4">JCM 17986</strain>
    </source>
</reference>
<sequence>MQFLLIAFDGVDEGAAGRRLAAREAHIKLGDEMVAAGRMLFGTAILDDERRMTGSMLVLDFPSRDELDAWYAVEPYVTGNVWERVDIRPCAVGPSFLGMTAAGTD</sequence>
<dbReference type="Pfam" id="PF03795">
    <property type="entry name" value="YCII"/>
    <property type="match status" value="1"/>
</dbReference>
<gene>
    <name evidence="3" type="ORF">GCM10023205_26860</name>
</gene>
<evidence type="ECO:0000313" key="4">
    <source>
        <dbReference type="Proteomes" id="UP001500466"/>
    </source>
</evidence>
<dbReference type="RefSeq" id="WP_345675648.1">
    <property type="nucleotide sequence ID" value="NZ_BAABHS010000008.1"/>
</dbReference>
<dbReference type="InterPro" id="IPR011008">
    <property type="entry name" value="Dimeric_a/b-barrel"/>
</dbReference>
<comment type="similarity">
    <text evidence="1">Belongs to the YciI family.</text>
</comment>
<name>A0ABP9H4J7_9ACTN</name>
<dbReference type="InterPro" id="IPR051807">
    <property type="entry name" value="Sec-metab_biosynth-assoc"/>
</dbReference>
<proteinExistence type="inferred from homology"/>
<dbReference type="Proteomes" id="UP001500466">
    <property type="component" value="Unassembled WGS sequence"/>
</dbReference>
<organism evidence="3 4">
    <name type="scientific">Yinghuangia aomiensis</name>
    <dbReference type="NCBI Taxonomy" id="676205"/>
    <lineage>
        <taxon>Bacteria</taxon>
        <taxon>Bacillati</taxon>
        <taxon>Actinomycetota</taxon>
        <taxon>Actinomycetes</taxon>
        <taxon>Kitasatosporales</taxon>
        <taxon>Streptomycetaceae</taxon>
        <taxon>Yinghuangia</taxon>
    </lineage>
</organism>
<dbReference type="EMBL" id="BAABHS010000008">
    <property type="protein sequence ID" value="GAA4961902.1"/>
    <property type="molecule type" value="Genomic_DNA"/>
</dbReference>
<evidence type="ECO:0000256" key="1">
    <source>
        <dbReference type="ARBA" id="ARBA00007689"/>
    </source>
</evidence>
<dbReference type="PANTHER" id="PTHR33606:SF3">
    <property type="entry name" value="PROTEIN YCII"/>
    <property type="match status" value="1"/>
</dbReference>
<accession>A0ABP9H4J7</accession>
<comment type="caution">
    <text evidence="3">The sequence shown here is derived from an EMBL/GenBank/DDBJ whole genome shotgun (WGS) entry which is preliminary data.</text>
</comment>